<organism evidence="10 11">
    <name type="scientific">Alicyclobacillus acidoterrestris (strain ATCC 49025 / DSM 3922 / CIP 106132 / NCIMB 13137 / GD3B)</name>
    <dbReference type="NCBI Taxonomy" id="1356854"/>
    <lineage>
        <taxon>Bacteria</taxon>
        <taxon>Bacillati</taxon>
        <taxon>Bacillota</taxon>
        <taxon>Bacilli</taxon>
        <taxon>Bacillales</taxon>
        <taxon>Alicyclobacillaceae</taxon>
        <taxon>Alicyclobacillus</taxon>
    </lineage>
</organism>
<sequence>MASTQKASIGFVTLVSIVAAIGGLLFGYDTAVISGASPFMQIKFTLGPGMVGWAVSCLMIGAIVGAAFAGALSDRFGRKKMLITAAILFCIGSIGSAIAATITQFVIARIIGGVGIGVSSTLVPLYIAEIAPTKHRGRLVSLNQLACVIGISAIYFVNRSVTEAGTHAWDVNTGWRWMFGLGIVPGIIFMALLFTVPESPRWLEKQGRTSAAERILERVNGTEAAAIEMQEIRKSLQSETGTLKHLFKPGFRVALAVGIILAILQQVIGINAIMYYAPEIFKETGAGTDSTMVETIIVGLVNLVFTLVSVWLIDKVGRKVLLLIGSAIMAISLLIIGYAFHTGNTGTLVLILVLVFVAAFAVSFGPIVWLIMAEIFPTRIRGRATAIASVALWAADYLVSQMFPILLDDAGAAITFWVFCLMAIFAFFFTLWVVPETKGKSLEQIERDWMSSNQNSITL</sequence>
<dbReference type="InterPro" id="IPR050820">
    <property type="entry name" value="MFS_Sugar_Transporter"/>
</dbReference>
<comment type="subcellular location">
    <subcellularLocation>
        <location evidence="1">Cell membrane</location>
        <topology evidence="1">Multi-pass membrane protein</topology>
    </subcellularLocation>
</comment>
<keyword evidence="4" id="KW-1003">Cell membrane</keyword>
<dbReference type="PROSITE" id="PS00216">
    <property type="entry name" value="SUGAR_TRANSPORT_1"/>
    <property type="match status" value="2"/>
</dbReference>
<dbReference type="InterPro" id="IPR003663">
    <property type="entry name" value="Sugar/inositol_transpt"/>
</dbReference>
<gene>
    <name evidence="10" type="ORF">K1I37_13800</name>
</gene>
<keyword evidence="11" id="KW-1185">Reference proteome</keyword>
<keyword evidence="7" id="KW-1133">Transmembrane helix</keyword>
<dbReference type="InterPro" id="IPR020846">
    <property type="entry name" value="MFS_dom"/>
</dbReference>
<dbReference type="STRING" id="1356854.N007_17060"/>
<keyword evidence="8" id="KW-0472">Membrane</keyword>
<dbReference type="FunFam" id="1.20.1250.20:FF:000122">
    <property type="entry name" value="D-xylose transporter XylE"/>
    <property type="match status" value="1"/>
</dbReference>
<evidence type="ECO:0000256" key="3">
    <source>
        <dbReference type="ARBA" id="ARBA00022448"/>
    </source>
</evidence>
<dbReference type="Pfam" id="PF00083">
    <property type="entry name" value="Sugar_tr"/>
    <property type="match status" value="1"/>
</dbReference>
<dbReference type="KEGG" id="aaco:K1I37_13800"/>
<evidence type="ECO:0000256" key="6">
    <source>
        <dbReference type="ARBA" id="ARBA00022692"/>
    </source>
</evidence>
<keyword evidence="3 9" id="KW-0813">Transport</keyword>
<evidence type="ECO:0000256" key="7">
    <source>
        <dbReference type="ARBA" id="ARBA00022989"/>
    </source>
</evidence>
<proteinExistence type="inferred from homology"/>
<comment type="similarity">
    <text evidence="2 9">Belongs to the major facilitator superfamily. Sugar transporter (TC 2.A.1.1) family.</text>
</comment>
<accession>T0CV73</accession>
<dbReference type="GO" id="GO:0005886">
    <property type="term" value="C:plasma membrane"/>
    <property type="evidence" value="ECO:0007669"/>
    <property type="project" value="UniProtKB-SubCell"/>
</dbReference>
<protein>
    <submittedName>
        <fullName evidence="10">Sugar porter family MFS transporter</fullName>
    </submittedName>
</protein>
<name>T0CV73_ALIAG</name>
<dbReference type="SUPFAM" id="SSF103473">
    <property type="entry name" value="MFS general substrate transporter"/>
    <property type="match status" value="1"/>
</dbReference>
<dbReference type="InterPro" id="IPR036259">
    <property type="entry name" value="MFS_trans_sf"/>
</dbReference>
<dbReference type="Proteomes" id="UP000829401">
    <property type="component" value="Chromosome"/>
</dbReference>
<dbReference type="InterPro" id="IPR047984">
    <property type="entry name" value="XylE-like"/>
</dbReference>
<dbReference type="GO" id="GO:1904659">
    <property type="term" value="P:D-glucose transmembrane transport"/>
    <property type="evidence" value="ECO:0007669"/>
    <property type="project" value="TreeGrafter"/>
</dbReference>
<dbReference type="GO" id="GO:0022857">
    <property type="term" value="F:transmembrane transporter activity"/>
    <property type="evidence" value="ECO:0007669"/>
    <property type="project" value="InterPro"/>
</dbReference>
<evidence type="ECO:0000256" key="2">
    <source>
        <dbReference type="ARBA" id="ARBA00010992"/>
    </source>
</evidence>
<keyword evidence="5" id="KW-0762">Sugar transport</keyword>
<dbReference type="CDD" id="cd17359">
    <property type="entry name" value="MFS_XylE_like"/>
    <property type="match status" value="1"/>
</dbReference>
<evidence type="ECO:0000256" key="8">
    <source>
        <dbReference type="ARBA" id="ARBA00023136"/>
    </source>
</evidence>
<keyword evidence="6" id="KW-0812">Transmembrane</keyword>
<dbReference type="eggNOG" id="COG2814">
    <property type="taxonomic scope" value="Bacteria"/>
</dbReference>
<dbReference type="InterPro" id="IPR005828">
    <property type="entry name" value="MFS_sugar_transport-like"/>
</dbReference>
<evidence type="ECO:0000256" key="1">
    <source>
        <dbReference type="ARBA" id="ARBA00004651"/>
    </source>
</evidence>
<evidence type="ECO:0000313" key="11">
    <source>
        <dbReference type="Proteomes" id="UP000829401"/>
    </source>
</evidence>
<dbReference type="AlphaFoldDB" id="T0CV73"/>
<dbReference type="PROSITE" id="PS00217">
    <property type="entry name" value="SUGAR_TRANSPORT_2"/>
    <property type="match status" value="1"/>
</dbReference>
<reference evidence="11" key="1">
    <citation type="journal article" date="2022" name="G3 (Bethesda)">
        <title>Unveiling the complete genome sequence of Alicyclobacillus acidoterrestris DSM 3922T, a taint-producing strain.</title>
        <authorList>
            <person name="Leonardo I.C."/>
            <person name="Barreto Crespo M.T."/>
            <person name="Gaspar F.B."/>
        </authorList>
    </citation>
    <scope>NUCLEOTIDE SEQUENCE [LARGE SCALE GENOMIC DNA]</scope>
    <source>
        <strain evidence="11">DSM 3922</strain>
    </source>
</reference>
<dbReference type="Gene3D" id="1.20.1250.20">
    <property type="entry name" value="MFS general substrate transporter like domains"/>
    <property type="match status" value="2"/>
</dbReference>
<dbReference type="PANTHER" id="PTHR48023:SF4">
    <property type="entry name" value="D-XYLOSE-PROTON SYMPORTER-LIKE 2"/>
    <property type="match status" value="1"/>
</dbReference>
<dbReference type="NCBIfam" id="TIGR00879">
    <property type="entry name" value="SP"/>
    <property type="match status" value="1"/>
</dbReference>
<accession>A0A9E6ZG56</accession>
<dbReference type="PANTHER" id="PTHR48023">
    <property type="entry name" value="D-XYLOSE-PROTON SYMPORTER-LIKE 2"/>
    <property type="match status" value="1"/>
</dbReference>
<dbReference type="OrthoDB" id="9783823at2"/>
<dbReference type="InterPro" id="IPR005829">
    <property type="entry name" value="Sugar_transporter_CS"/>
</dbReference>
<evidence type="ECO:0000256" key="9">
    <source>
        <dbReference type="RuleBase" id="RU003346"/>
    </source>
</evidence>
<evidence type="ECO:0000313" key="10">
    <source>
        <dbReference type="EMBL" id="UNO47758.1"/>
    </source>
</evidence>
<dbReference type="PROSITE" id="PS50850">
    <property type="entry name" value="MFS"/>
    <property type="match status" value="1"/>
</dbReference>
<evidence type="ECO:0000256" key="4">
    <source>
        <dbReference type="ARBA" id="ARBA00022475"/>
    </source>
</evidence>
<dbReference type="RefSeq" id="WP_021298545.1">
    <property type="nucleotide sequence ID" value="NZ_AURB01000194.1"/>
</dbReference>
<evidence type="ECO:0000256" key="5">
    <source>
        <dbReference type="ARBA" id="ARBA00022597"/>
    </source>
</evidence>
<dbReference type="PRINTS" id="PR00171">
    <property type="entry name" value="SUGRTRNSPORT"/>
</dbReference>
<dbReference type="EMBL" id="CP080467">
    <property type="protein sequence ID" value="UNO47758.1"/>
    <property type="molecule type" value="Genomic_DNA"/>
</dbReference>